<dbReference type="InterPro" id="IPR011990">
    <property type="entry name" value="TPR-like_helical_dom_sf"/>
</dbReference>
<evidence type="ECO:0000259" key="8">
    <source>
        <dbReference type="PROSITE" id="PS51755"/>
    </source>
</evidence>
<accession>A0A5J6GMW4</accession>
<dbReference type="InterPro" id="IPR051677">
    <property type="entry name" value="AfsR-DnrI-RedD_regulator"/>
</dbReference>
<keyword evidence="2" id="KW-0902">Two-component regulatory system</keyword>
<dbReference type="OrthoDB" id="4336084at2"/>
<feature type="compositionally biased region" description="Low complexity" evidence="7">
    <location>
        <begin position="306"/>
        <end position="326"/>
    </location>
</feature>
<comment type="similarity">
    <text evidence="1">Belongs to the AfsR/DnrI/RedD regulatory family.</text>
</comment>
<dbReference type="SUPFAM" id="SSF48452">
    <property type="entry name" value="TPR-like"/>
    <property type="match status" value="1"/>
</dbReference>
<dbReference type="GO" id="GO:0000160">
    <property type="term" value="P:phosphorelay signal transduction system"/>
    <property type="evidence" value="ECO:0007669"/>
    <property type="project" value="UniProtKB-KW"/>
</dbReference>
<dbReference type="Gene3D" id="1.25.40.10">
    <property type="entry name" value="Tetratricopeptide repeat domain"/>
    <property type="match status" value="1"/>
</dbReference>
<keyword evidence="4 6" id="KW-0238">DNA-binding</keyword>
<dbReference type="CDD" id="cd15831">
    <property type="entry name" value="BTAD"/>
    <property type="match status" value="1"/>
</dbReference>
<reference evidence="9 10" key="1">
    <citation type="submission" date="2017-09" db="EMBL/GenBank/DDBJ databases">
        <authorList>
            <person name="Lee N."/>
            <person name="Cho B.-K."/>
        </authorList>
    </citation>
    <scope>NUCLEOTIDE SEQUENCE [LARGE SCALE GENOMIC DNA]</scope>
    <source>
        <strain evidence="9 10">ATCC 12853</strain>
    </source>
</reference>
<dbReference type="InterPro" id="IPR001867">
    <property type="entry name" value="OmpR/PhoB-type_DNA-bd"/>
</dbReference>
<evidence type="ECO:0000313" key="10">
    <source>
        <dbReference type="Proteomes" id="UP000325529"/>
    </source>
</evidence>
<proteinExistence type="inferred from homology"/>
<feature type="DNA-binding region" description="OmpR/PhoB-type" evidence="6">
    <location>
        <begin position="1"/>
        <end position="94"/>
    </location>
</feature>
<evidence type="ECO:0000256" key="5">
    <source>
        <dbReference type="ARBA" id="ARBA00023163"/>
    </source>
</evidence>
<name>A0A5J6GMW4_STRKN</name>
<feature type="domain" description="OmpR/PhoB-type" evidence="8">
    <location>
        <begin position="1"/>
        <end position="94"/>
    </location>
</feature>
<sequence>MRYEILGPLRIVNNSEYATIGAPKVGTLIMALLANANETVPSSRLIAELWGDEVPRRASAALHVYISQLRKTLRHLGAPGSPIITRPQGYMLMLAGDEIDASEFKLTVETGRRLAREQRHVEAVEHFESALALWQGPALLELCDGPIIYGYAARLNEIRLECTELLLESNLALGRHREVVGRLYALAADNPLREAFYRYLMIALYRSDRRAEALAVYQQAREVLRAELGLEPCQSLRDLHRAVLADELQQPSDRPAPPAISSGGLPGGTSRHRPARSAAGRSLEPTPRWIHRASGPARDQAGVPNHVVSAAVSPAVSSAPTPTHAT</sequence>
<dbReference type="Proteomes" id="UP000325529">
    <property type="component" value="Chromosome"/>
</dbReference>
<dbReference type="Pfam" id="PF03704">
    <property type="entry name" value="BTAD"/>
    <property type="match status" value="1"/>
</dbReference>
<gene>
    <name evidence="9" type="ORF">CP970_36710</name>
</gene>
<organism evidence="9 10">
    <name type="scientific">Streptomyces kanamyceticus</name>
    <dbReference type="NCBI Taxonomy" id="1967"/>
    <lineage>
        <taxon>Bacteria</taxon>
        <taxon>Bacillati</taxon>
        <taxon>Actinomycetota</taxon>
        <taxon>Actinomycetes</taxon>
        <taxon>Kitasatosporales</taxon>
        <taxon>Streptomycetaceae</taxon>
        <taxon>Streptomyces</taxon>
    </lineage>
</organism>
<keyword evidence="3" id="KW-0805">Transcription regulation</keyword>
<dbReference type="PANTHER" id="PTHR35807:SF1">
    <property type="entry name" value="TRANSCRIPTIONAL REGULATOR REDD"/>
    <property type="match status" value="1"/>
</dbReference>
<evidence type="ECO:0000256" key="6">
    <source>
        <dbReference type="PROSITE-ProRule" id="PRU01091"/>
    </source>
</evidence>
<dbReference type="GO" id="GO:0006355">
    <property type="term" value="P:regulation of DNA-templated transcription"/>
    <property type="evidence" value="ECO:0007669"/>
    <property type="project" value="InterPro"/>
</dbReference>
<feature type="region of interest" description="Disordered" evidence="7">
    <location>
        <begin position="248"/>
        <end position="326"/>
    </location>
</feature>
<dbReference type="Gene3D" id="1.10.10.10">
    <property type="entry name" value="Winged helix-like DNA-binding domain superfamily/Winged helix DNA-binding domain"/>
    <property type="match status" value="1"/>
</dbReference>
<keyword evidence="10" id="KW-1185">Reference proteome</keyword>
<dbReference type="InterPro" id="IPR016032">
    <property type="entry name" value="Sig_transdc_resp-reg_C-effctor"/>
</dbReference>
<dbReference type="SUPFAM" id="SSF46894">
    <property type="entry name" value="C-terminal effector domain of the bipartite response regulators"/>
    <property type="match status" value="1"/>
</dbReference>
<dbReference type="PROSITE" id="PS51755">
    <property type="entry name" value="OMPR_PHOB"/>
    <property type="match status" value="1"/>
</dbReference>
<evidence type="ECO:0000313" key="9">
    <source>
        <dbReference type="EMBL" id="QEU95742.1"/>
    </source>
</evidence>
<evidence type="ECO:0000256" key="4">
    <source>
        <dbReference type="ARBA" id="ARBA00023125"/>
    </source>
</evidence>
<dbReference type="SMART" id="SM00862">
    <property type="entry name" value="Trans_reg_C"/>
    <property type="match status" value="1"/>
</dbReference>
<dbReference type="Pfam" id="PF00486">
    <property type="entry name" value="Trans_reg_C"/>
    <property type="match status" value="1"/>
</dbReference>
<dbReference type="PANTHER" id="PTHR35807">
    <property type="entry name" value="TRANSCRIPTIONAL REGULATOR REDD-RELATED"/>
    <property type="match status" value="1"/>
</dbReference>
<dbReference type="KEGG" id="ska:CP970_36710"/>
<protein>
    <recommendedName>
        <fullName evidence="8">OmpR/PhoB-type domain-containing protein</fullName>
    </recommendedName>
</protein>
<dbReference type="GO" id="GO:0003677">
    <property type="term" value="F:DNA binding"/>
    <property type="evidence" value="ECO:0007669"/>
    <property type="project" value="UniProtKB-UniRule"/>
</dbReference>
<dbReference type="AlphaFoldDB" id="A0A5J6GMW4"/>
<evidence type="ECO:0000256" key="1">
    <source>
        <dbReference type="ARBA" id="ARBA00005820"/>
    </source>
</evidence>
<evidence type="ECO:0000256" key="7">
    <source>
        <dbReference type="SAM" id="MobiDB-lite"/>
    </source>
</evidence>
<dbReference type="SMART" id="SM01043">
    <property type="entry name" value="BTAD"/>
    <property type="match status" value="1"/>
</dbReference>
<dbReference type="EMBL" id="CP023699">
    <property type="protein sequence ID" value="QEU95742.1"/>
    <property type="molecule type" value="Genomic_DNA"/>
</dbReference>
<evidence type="ECO:0000256" key="3">
    <source>
        <dbReference type="ARBA" id="ARBA00023015"/>
    </source>
</evidence>
<dbReference type="InterPro" id="IPR005158">
    <property type="entry name" value="BTAD"/>
</dbReference>
<dbReference type="InterPro" id="IPR036388">
    <property type="entry name" value="WH-like_DNA-bd_sf"/>
</dbReference>
<keyword evidence="5" id="KW-0804">Transcription</keyword>
<evidence type="ECO:0000256" key="2">
    <source>
        <dbReference type="ARBA" id="ARBA00023012"/>
    </source>
</evidence>